<name>A0ABT8KR43_9BACT</name>
<proteinExistence type="predicted"/>
<evidence type="ECO:0000313" key="1">
    <source>
        <dbReference type="EMBL" id="MDN5203232.1"/>
    </source>
</evidence>
<reference evidence="1" key="1">
    <citation type="submission" date="2023-06" db="EMBL/GenBank/DDBJ databases">
        <title>Genomic of Parafulvivirga corallium.</title>
        <authorList>
            <person name="Wang G."/>
        </authorList>
    </citation>
    <scope>NUCLEOTIDE SEQUENCE</scope>
    <source>
        <strain evidence="1">BMA10</strain>
    </source>
</reference>
<accession>A0ABT8KR43</accession>
<organism evidence="1 2">
    <name type="scientific">Splendidivirga corallicola</name>
    <dbReference type="NCBI Taxonomy" id="3051826"/>
    <lineage>
        <taxon>Bacteria</taxon>
        <taxon>Pseudomonadati</taxon>
        <taxon>Bacteroidota</taxon>
        <taxon>Cytophagia</taxon>
        <taxon>Cytophagales</taxon>
        <taxon>Splendidivirgaceae</taxon>
        <taxon>Splendidivirga</taxon>
    </lineage>
</organism>
<comment type="caution">
    <text evidence="1">The sequence shown here is derived from an EMBL/GenBank/DDBJ whole genome shotgun (WGS) entry which is preliminary data.</text>
</comment>
<gene>
    <name evidence="1" type="ORF">QQ008_17715</name>
</gene>
<dbReference type="RefSeq" id="WP_346753255.1">
    <property type="nucleotide sequence ID" value="NZ_JAUJEA010000006.1"/>
</dbReference>
<evidence type="ECO:0000313" key="2">
    <source>
        <dbReference type="Proteomes" id="UP001172082"/>
    </source>
</evidence>
<sequence length="94" mass="10653">MTNPEQGINLKLKLSTKKLNSGKYQVKFCVSGADEKGLYGYTLVDAGDTLKNVVRNIQDTLVDIRHSEDSYNHAHLYSLGKRKHTYANFMIFEA</sequence>
<keyword evidence="2" id="KW-1185">Reference proteome</keyword>
<dbReference type="EMBL" id="JAUJEA010000006">
    <property type="protein sequence ID" value="MDN5203232.1"/>
    <property type="molecule type" value="Genomic_DNA"/>
</dbReference>
<protein>
    <submittedName>
        <fullName evidence="1">Uncharacterized protein</fullName>
    </submittedName>
</protein>
<dbReference type="Proteomes" id="UP001172082">
    <property type="component" value="Unassembled WGS sequence"/>
</dbReference>